<feature type="domain" description="Peptidase C39-like" evidence="1">
    <location>
        <begin position="7"/>
        <end position="141"/>
    </location>
</feature>
<dbReference type="Pfam" id="PF13529">
    <property type="entry name" value="Peptidase_C39_2"/>
    <property type="match status" value="1"/>
</dbReference>
<gene>
    <name evidence="2" type="ORF">ACFS25_10420</name>
</gene>
<keyword evidence="3" id="KW-1185">Reference proteome</keyword>
<dbReference type="EMBL" id="JBHUOM010000002">
    <property type="protein sequence ID" value="MFD2934198.1"/>
    <property type="molecule type" value="Genomic_DNA"/>
</dbReference>
<evidence type="ECO:0000259" key="1">
    <source>
        <dbReference type="Pfam" id="PF13529"/>
    </source>
</evidence>
<protein>
    <submittedName>
        <fullName evidence="2">Papain-like cysteine protease family protein</fullName>
    </submittedName>
</protein>
<evidence type="ECO:0000313" key="2">
    <source>
        <dbReference type="EMBL" id="MFD2934198.1"/>
    </source>
</evidence>
<name>A0ABW6AHT1_9BACT</name>
<sequence>MGRVTYDVPLVTQSANPICWVTCMAMVSSERLGYSLGVGHFASGFDPSNSSIPNQYNGQWTDYYEKLSSRGFVSVAVNTTASELENVLKNCGPVILTHQCAGFPYGPGWGPVATPGAMHAVVITGIDSAINGGTCWMNNPWGNKDRPLLTSAVIMAISQLQAINVQPIAYYQ</sequence>
<reference evidence="3" key="1">
    <citation type="journal article" date="2019" name="Int. J. Syst. Evol. Microbiol.">
        <title>The Global Catalogue of Microorganisms (GCM) 10K type strain sequencing project: providing services to taxonomists for standard genome sequencing and annotation.</title>
        <authorList>
            <consortium name="The Broad Institute Genomics Platform"/>
            <consortium name="The Broad Institute Genome Sequencing Center for Infectious Disease"/>
            <person name="Wu L."/>
            <person name="Ma J."/>
        </authorList>
    </citation>
    <scope>NUCLEOTIDE SEQUENCE [LARGE SCALE GENOMIC DNA]</scope>
    <source>
        <strain evidence="3">KCTC 52490</strain>
    </source>
</reference>
<dbReference type="InterPro" id="IPR039564">
    <property type="entry name" value="Peptidase_C39-like"/>
</dbReference>
<proteinExistence type="predicted"/>
<dbReference type="RefSeq" id="WP_381499646.1">
    <property type="nucleotide sequence ID" value="NZ_JBHUOM010000002.1"/>
</dbReference>
<accession>A0ABW6AHT1</accession>
<comment type="caution">
    <text evidence="2">The sequence shown here is derived from an EMBL/GenBank/DDBJ whole genome shotgun (WGS) entry which is preliminary data.</text>
</comment>
<evidence type="ECO:0000313" key="3">
    <source>
        <dbReference type="Proteomes" id="UP001597512"/>
    </source>
</evidence>
<organism evidence="2 3">
    <name type="scientific">Spirosoma flavum</name>
    <dbReference type="NCBI Taxonomy" id="2048557"/>
    <lineage>
        <taxon>Bacteria</taxon>
        <taxon>Pseudomonadati</taxon>
        <taxon>Bacteroidota</taxon>
        <taxon>Cytophagia</taxon>
        <taxon>Cytophagales</taxon>
        <taxon>Cytophagaceae</taxon>
        <taxon>Spirosoma</taxon>
    </lineage>
</organism>
<dbReference type="Proteomes" id="UP001597512">
    <property type="component" value="Unassembled WGS sequence"/>
</dbReference>